<dbReference type="GO" id="GO:0016558">
    <property type="term" value="P:protein import into peroxisome matrix"/>
    <property type="evidence" value="ECO:0007669"/>
    <property type="project" value="InterPro"/>
</dbReference>
<keyword evidence="6" id="KW-0677">Repeat</keyword>
<keyword evidence="7" id="KW-0653">Protein transport</keyword>
<evidence type="ECO:0000256" key="3">
    <source>
        <dbReference type="ARBA" id="ARBA00022448"/>
    </source>
</evidence>
<evidence type="ECO:0000256" key="10">
    <source>
        <dbReference type="ARBA" id="ARBA00032565"/>
    </source>
</evidence>
<dbReference type="PROSITE" id="PS50082">
    <property type="entry name" value="WD_REPEATS_2"/>
    <property type="match status" value="1"/>
</dbReference>
<name>A0AAW2Z1K2_9EUKA</name>
<evidence type="ECO:0000256" key="2">
    <source>
        <dbReference type="ARBA" id="ARBA00004514"/>
    </source>
</evidence>
<dbReference type="AlphaFoldDB" id="A0AAW2Z1K2"/>
<reference evidence="12 13" key="1">
    <citation type="submission" date="2024-03" db="EMBL/GenBank/DDBJ databases">
        <title>The Acrasis kona genome and developmental transcriptomes reveal deep origins of eukaryotic multicellular pathways.</title>
        <authorList>
            <person name="Sheikh S."/>
            <person name="Fu C.-J."/>
            <person name="Brown M.W."/>
            <person name="Baldauf S.L."/>
        </authorList>
    </citation>
    <scope>NUCLEOTIDE SEQUENCE [LARGE SCALE GENOMIC DNA]</scope>
    <source>
        <strain evidence="12 13">ATCC MYA-3509</strain>
    </source>
</reference>
<evidence type="ECO:0000256" key="6">
    <source>
        <dbReference type="ARBA" id="ARBA00022737"/>
    </source>
</evidence>
<dbReference type="InterPro" id="IPR001680">
    <property type="entry name" value="WD40_rpt"/>
</dbReference>
<dbReference type="InterPro" id="IPR015943">
    <property type="entry name" value="WD40/YVTN_repeat-like_dom_sf"/>
</dbReference>
<dbReference type="GO" id="GO:0005782">
    <property type="term" value="C:peroxisomal matrix"/>
    <property type="evidence" value="ECO:0007669"/>
    <property type="project" value="UniProtKB-SubCell"/>
</dbReference>
<gene>
    <name evidence="12" type="ORF">AKO1_014204</name>
</gene>
<comment type="similarity">
    <text evidence="9">Belongs to the WD repeat peroxin-7 family.</text>
</comment>
<protein>
    <recommendedName>
        <fullName evidence="10">Peroxin-7</fullName>
    </recommendedName>
</protein>
<dbReference type="Gene3D" id="2.130.10.10">
    <property type="entry name" value="YVTN repeat-like/Quinoprotein amine dehydrogenase"/>
    <property type="match status" value="1"/>
</dbReference>
<evidence type="ECO:0000256" key="5">
    <source>
        <dbReference type="ARBA" id="ARBA00022574"/>
    </source>
</evidence>
<dbReference type="EMBL" id="JAOPGA020000894">
    <property type="protein sequence ID" value="KAL0482804.1"/>
    <property type="molecule type" value="Genomic_DNA"/>
</dbReference>
<evidence type="ECO:0000256" key="7">
    <source>
        <dbReference type="ARBA" id="ARBA00022927"/>
    </source>
</evidence>
<evidence type="ECO:0000313" key="12">
    <source>
        <dbReference type="EMBL" id="KAL0482804.1"/>
    </source>
</evidence>
<keyword evidence="3" id="KW-0813">Transport</keyword>
<evidence type="ECO:0000313" key="13">
    <source>
        <dbReference type="Proteomes" id="UP001431209"/>
    </source>
</evidence>
<evidence type="ECO:0000256" key="8">
    <source>
        <dbReference type="ARBA" id="ARBA00023140"/>
    </source>
</evidence>
<dbReference type="InterPro" id="IPR044536">
    <property type="entry name" value="PEX7"/>
</dbReference>
<proteinExistence type="inferred from homology"/>
<dbReference type="SUPFAM" id="SSF50978">
    <property type="entry name" value="WD40 repeat-like"/>
    <property type="match status" value="1"/>
</dbReference>
<keyword evidence="8" id="KW-0576">Peroxisome</keyword>
<accession>A0AAW2Z1K2</accession>
<feature type="repeat" description="WD" evidence="11">
    <location>
        <begin position="247"/>
        <end position="289"/>
    </location>
</feature>
<dbReference type="InterPro" id="IPR019775">
    <property type="entry name" value="WD40_repeat_CS"/>
</dbReference>
<organism evidence="12 13">
    <name type="scientific">Acrasis kona</name>
    <dbReference type="NCBI Taxonomy" id="1008807"/>
    <lineage>
        <taxon>Eukaryota</taxon>
        <taxon>Discoba</taxon>
        <taxon>Heterolobosea</taxon>
        <taxon>Tetramitia</taxon>
        <taxon>Eutetramitia</taxon>
        <taxon>Acrasidae</taxon>
        <taxon>Acrasis</taxon>
    </lineage>
</organism>
<comment type="subcellular location">
    <subcellularLocation>
        <location evidence="2">Cytoplasm</location>
        <location evidence="2">Cytosol</location>
    </subcellularLocation>
    <subcellularLocation>
        <location evidence="1">Peroxisome matrix</location>
    </subcellularLocation>
</comment>
<dbReference type="PANTHER" id="PTHR46027">
    <property type="entry name" value="PEROXISOMAL TARGETING SIGNAL 2 RECEPTOR"/>
    <property type="match status" value="1"/>
</dbReference>
<evidence type="ECO:0000256" key="11">
    <source>
        <dbReference type="PROSITE-ProRule" id="PRU00221"/>
    </source>
</evidence>
<evidence type="ECO:0000256" key="1">
    <source>
        <dbReference type="ARBA" id="ARBA00004253"/>
    </source>
</evidence>
<evidence type="ECO:0000256" key="4">
    <source>
        <dbReference type="ARBA" id="ARBA00022490"/>
    </source>
</evidence>
<dbReference type="GO" id="GO:0005829">
    <property type="term" value="C:cytosol"/>
    <property type="evidence" value="ECO:0007669"/>
    <property type="project" value="UniProtKB-SubCell"/>
</dbReference>
<dbReference type="PANTHER" id="PTHR46027:SF1">
    <property type="entry name" value="PEROXISOMAL TARGETING SIGNAL 2 RECEPTOR"/>
    <property type="match status" value="1"/>
</dbReference>
<dbReference type="Pfam" id="PF00400">
    <property type="entry name" value="WD40"/>
    <property type="match status" value="1"/>
</dbReference>
<dbReference type="GO" id="GO:0005053">
    <property type="term" value="F:peroxisome matrix targeting signal-2 binding"/>
    <property type="evidence" value="ECO:0007669"/>
    <property type="project" value="InterPro"/>
</dbReference>
<dbReference type="PROSITE" id="PS50294">
    <property type="entry name" value="WD_REPEATS_REGION"/>
    <property type="match status" value="1"/>
</dbReference>
<dbReference type="PROSITE" id="PS00678">
    <property type="entry name" value="WD_REPEATS_1"/>
    <property type="match status" value="1"/>
</dbReference>
<comment type="caution">
    <text evidence="12">The sequence shown here is derived from an EMBL/GenBank/DDBJ whole genome shotgun (WGS) entry which is preliminary data.</text>
</comment>
<dbReference type="InterPro" id="IPR036322">
    <property type="entry name" value="WD40_repeat_dom_sf"/>
</dbReference>
<dbReference type="Proteomes" id="UP001431209">
    <property type="component" value="Unassembled WGS sequence"/>
</dbReference>
<sequence>MSVGICLVNNPHSLQWSPFQDNLLVVATSNRPNHTPISGILYFLSFHPKNQVEVEDQIQTNVGMDQVVWSQRDKNTVLSSCDDSTLRFFDLKNLDVMYREWLIPMSDSKQAQNNKIKSLDWDRISLEWILTGGPRDQCNAYNVLQNDEEFLKGPIYNFQHAASVHDSQWNTHQSGSFFSCDRSGLVHLWDLSDTTSPSSSFKIHNQTCAIKMDVNIFDEYSVALAGFDSSIMTYDLRKTSAPKSLVRSAHFSLINQIKWSPHTQHLLATSSTDRTLRIWDMREGNQSFDIENTKQEQEDIITSYGGKVSSFKSQKLDDWVTNLDWNCHEVGLLALCCNDHLVKAYNIRSD</sequence>
<keyword evidence="4" id="KW-0963">Cytoplasm</keyword>
<keyword evidence="13" id="KW-1185">Reference proteome</keyword>
<evidence type="ECO:0000256" key="9">
    <source>
        <dbReference type="ARBA" id="ARBA00024017"/>
    </source>
</evidence>
<keyword evidence="5 11" id="KW-0853">WD repeat</keyword>
<dbReference type="SMART" id="SM00320">
    <property type="entry name" value="WD40"/>
    <property type="match status" value="4"/>
</dbReference>